<name>E3DR97_HALPG</name>
<dbReference type="EMBL" id="CP002175">
    <property type="protein sequence ID" value="ADO77003.1"/>
    <property type="molecule type" value="Genomic_DNA"/>
</dbReference>
<dbReference type="PANTHER" id="PTHR32432:SF3">
    <property type="entry name" value="ETHANOLAMINE UTILIZATION PROTEIN EUTJ"/>
    <property type="match status" value="1"/>
</dbReference>
<protein>
    <submittedName>
        <fullName evidence="1">Type IV pilus assembly protein PilM</fullName>
    </submittedName>
</protein>
<accession>E3DR97</accession>
<proteinExistence type="predicted"/>
<dbReference type="AlphaFoldDB" id="E3DR97"/>
<dbReference type="PATRIC" id="fig|572479.3.peg.858"/>
<dbReference type="STRING" id="572479.Hprae_0849"/>
<dbReference type="HOGENOM" id="CLU_050686_3_2_9"/>
<organism evidence="1 2">
    <name type="scientific">Halanaerobium praevalens (strain ATCC 33744 / DSM 2228 / GSL)</name>
    <dbReference type="NCBI Taxonomy" id="572479"/>
    <lineage>
        <taxon>Bacteria</taxon>
        <taxon>Bacillati</taxon>
        <taxon>Bacillota</taxon>
        <taxon>Clostridia</taxon>
        <taxon>Halanaerobiales</taxon>
        <taxon>Halanaerobiaceae</taxon>
        <taxon>Halanaerobium</taxon>
    </lineage>
</organism>
<keyword evidence="2" id="KW-1185">Reference proteome</keyword>
<dbReference type="InterPro" id="IPR043129">
    <property type="entry name" value="ATPase_NBD"/>
</dbReference>
<reference evidence="1 2" key="2">
    <citation type="journal article" date="2011" name="Stand. Genomic Sci.">
        <title>Complete genome sequence of the extremely halophilic Halanaerobium praevalens type strain (GSL).</title>
        <authorList>
            <person name="Ivanova N."/>
            <person name="Sikorski J."/>
            <person name="Chertkov O."/>
            <person name="Nolan M."/>
            <person name="Lucas S."/>
            <person name="Hammon N."/>
            <person name="Deshpande S."/>
            <person name="Cheng J.F."/>
            <person name="Tapia R."/>
            <person name="Han C."/>
            <person name="Goodwin L."/>
            <person name="Pitluck S."/>
            <person name="Huntemann M."/>
            <person name="Liolios K."/>
            <person name="Pagani I."/>
            <person name="Mavromatis K."/>
            <person name="Ovchinikova G."/>
            <person name="Pati A."/>
            <person name="Chen A."/>
            <person name="Palaniappan K."/>
            <person name="Land M."/>
            <person name="Hauser L."/>
            <person name="Brambilla E.M."/>
            <person name="Kannan K.P."/>
            <person name="Rohde M."/>
            <person name="Tindall B.J."/>
            <person name="Goker M."/>
            <person name="Detter J.C."/>
            <person name="Woyke T."/>
            <person name="Bristow J."/>
            <person name="Eisen J.A."/>
            <person name="Markowitz V."/>
            <person name="Hugenholtz P."/>
            <person name="Kyrpides N.C."/>
            <person name="Klenk H.P."/>
            <person name="Lapidus A."/>
        </authorList>
    </citation>
    <scope>NUCLEOTIDE SEQUENCE [LARGE SCALE GENOMIC DNA]</scope>
    <source>
        <strain evidence="2">ATCC 33744 / DSM 2228 / GSL</strain>
    </source>
</reference>
<dbReference type="Proteomes" id="UP000006866">
    <property type="component" value="Chromosome"/>
</dbReference>
<dbReference type="RefSeq" id="WP_014553036.1">
    <property type="nucleotide sequence ID" value="NC_017455.1"/>
</dbReference>
<dbReference type="OrthoDB" id="9765023at2"/>
<dbReference type="Pfam" id="PF11104">
    <property type="entry name" value="PilM_2"/>
    <property type="match status" value="1"/>
</dbReference>
<sequence length="367" mass="41649">MAVSPLSLIRGIKYTSIDFGHNSIKYLNSRVKNGKFKLLASGRREIPTGTIENGKVIDTHLLTKIVGDIFDEKNMNPGVLLVTPAPGQEFVRNIKMPKMPKEELQEALIWEVQDFLDLEPEEIALDYIVLEEKAEELDLLVTVISKEVLNSYLELFNNNMLKVKVFNLEDMALISLLAASNQLTDPALILDIGTNKSKILIAAKNKFYLSREVGTSAQDFTNLFLEGEADYQKAEIRKKKFKFFPEQAEETEEPENLDLMLSEIETTKTIQKQVKNLADEIIFEINRSLEYHNERYADSSVNKLYLTGGGLLLNGLVDYFKTELDNEIALIKPLEKFYLADNINQINNYFLATTAGTIISEVKHNES</sequence>
<dbReference type="eggNOG" id="COG4972">
    <property type="taxonomic scope" value="Bacteria"/>
</dbReference>
<gene>
    <name evidence="1" type="ordered locus">Hprae_0849</name>
</gene>
<dbReference type="InterPro" id="IPR005883">
    <property type="entry name" value="PilM"/>
</dbReference>
<dbReference type="Gene3D" id="3.30.1490.300">
    <property type="match status" value="1"/>
</dbReference>
<dbReference type="SUPFAM" id="SSF53067">
    <property type="entry name" value="Actin-like ATPase domain"/>
    <property type="match status" value="2"/>
</dbReference>
<dbReference type="CDD" id="cd24049">
    <property type="entry name" value="ASKHA_NBD_PilM"/>
    <property type="match status" value="1"/>
</dbReference>
<dbReference type="KEGG" id="hpk:Hprae_0849"/>
<dbReference type="InterPro" id="IPR050696">
    <property type="entry name" value="FtsA/MreB"/>
</dbReference>
<evidence type="ECO:0000313" key="1">
    <source>
        <dbReference type="EMBL" id="ADO77003.1"/>
    </source>
</evidence>
<dbReference type="Gene3D" id="3.30.420.40">
    <property type="match status" value="2"/>
</dbReference>
<evidence type="ECO:0000313" key="2">
    <source>
        <dbReference type="Proteomes" id="UP000006866"/>
    </source>
</evidence>
<reference evidence="2" key="1">
    <citation type="submission" date="2010-10" db="EMBL/GenBank/DDBJ databases">
        <title>The complete genome of Halanaerobium praevalens DSM 2228.</title>
        <authorList>
            <consortium name="US DOE Joint Genome Institute (JGI-PGF)"/>
            <person name="Lucas S."/>
            <person name="Copeland A."/>
            <person name="Lapidus A."/>
            <person name="Glavina del Rio T."/>
            <person name="Dalin E."/>
            <person name="Tice H."/>
            <person name="Bruce D."/>
            <person name="Goodwin L."/>
            <person name="Pitluck S."/>
            <person name="Kyrpides N."/>
            <person name="Mavromatis K."/>
            <person name="Ivanova N."/>
            <person name="Ovchinnikova G."/>
            <person name="Chertkov O."/>
            <person name="Detter J.C."/>
            <person name="Han C."/>
            <person name="Larimer F."/>
            <person name="Land M."/>
            <person name="Hauser L."/>
            <person name="Markowitz V."/>
            <person name="Cheng J.-F."/>
            <person name="Hugenholtz P."/>
            <person name="Woyke T."/>
            <person name="Wu D."/>
            <person name="Tindall B."/>
            <person name="Pomrenke H.G."/>
            <person name="Brambilla E."/>
            <person name="Klenk H.-P."/>
            <person name="Eisen J.A."/>
        </authorList>
    </citation>
    <scope>NUCLEOTIDE SEQUENCE [LARGE SCALE GENOMIC DNA]</scope>
    <source>
        <strain evidence="2">ATCC 33744 / DSM 2228 / GSL</strain>
    </source>
</reference>
<dbReference type="PANTHER" id="PTHR32432">
    <property type="entry name" value="CELL DIVISION PROTEIN FTSA-RELATED"/>
    <property type="match status" value="1"/>
</dbReference>